<keyword evidence="6" id="KW-1185">Reference proteome</keyword>
<dbReference type="InterPro" id="IPR005139">
    <property type="entry name" value="PCRF"/>
</dbReference>
<dbReference type="Pfam" id="PF00472">
    <property type="entry name" value="RF-1"/>
    <property type="match status" value="1"/>
</dbReference>
<dbReference type="PROSITE" id="PS00745">
    <property type="entry name" value="RF_PROK_I"/>
    <property type="match status" value="1"/>
</dbReference>
<dbReference type="AlphaFoldDB" id="A0A1S8WRB8"/>
<dbReference type="Gene3D" id="3.30.160.20">
    <property type="match status" value="1"/>
</dbReference>
<dbReference type="GO" id="GO:0016787">
    <property type="term" value="F:hydrolase activity"/>
    <property type="evidence" value="ECO:0007669"/>
    <property type="project" value="UniProtKB-KW"/>
</dbReference>
<dbReference type="PANTHER" id="PTHR43804:SF7">
    <property type="entry name" value="LD18447P"/>
    <property type="match status" value="1"/>
</dbReference>
<keyword evidence="3" id="KW-0648">Protein biosynthesis</keyword>
<dbReference type="EMBL" id="KV896041">
    <property type="protein sequence ID" value="OON17022.1"/>
    <property type="molecule type" value="Genomic_DNA"/>
</dbReference>
<evidence type="ECO:0000256" key="1">
    <source>
        <dbReference type="ARBA" id="ARBA00010835"/>
    </source>
</evidence>
<dbReference type="InterPro" id="IPR045853">
    <property type="entry name" value="Pep_chain_release_fac_I_sf"/>
</dbReference>
<dbReference type="Proteomes" id="UP000243686">
    <property type="component" value="Unassembled WGS sequence"/>
</dbReference>
<keyword evidence="5" id="KW-0378">Hydrolase</keyword>
<dbReference type="InterPro" id="IPR009622">
    <property type="entry name" value="NDUFAF4"/>
</dbReference>
<feature type="domain" description="Prokaryotic-type class I peptide chain release factors" evidence="4">
    <location>
        <begin position="479"/>
        <end position="495"/>
    </location>
</feature>
<accession>A0A1S8WRB8</accession>
<dbReference type="InterPro" id="IPR000352">
    <property type="entry name" value="Pep_chain_release_fac_I"/>
</dbReference>
<dbReference type="Pfam" id="PF06784">
    <property type="entry name" value="UPF0240"/>
    <property type="match status" value="1"/>
</dbReference>
<sequence length="623" mass="70077">MGQALASVKRFVRNFDVEHRAMKYIEKSSKRAVAAPKHPGTPSVQLSHEQLEDLFSHNPELDRRVDKFDITSAPVKDGILPEGINYVKESKRRLPQKVYGQDPFPEPHIDFGFIVPDSVPKGRLTMRQAVNLIKAYQTKQSTIEELALSNSMDRRNLSSVAGSLSKRSHGLSSTAFYMTVFSLGRYIIRTQQHWSRLSGLSRFTHSVAPSPLFPWLPKELEPKFLSYKKHLFAEYEHLTNLIANGAGQQSNAKDLASRWNQLRPIVDVLEELDVILETDAEAARLVSDILNDGGDGDVADEEKELMELARVEQEQRTVHRQALEQKLLDLIVPEDPTYFSSGVTLEIIAGAGGREAGLFARELLEMYRLLCVDRGWHFALVQELTMVGDDIISTGSESPLSKACLEIVGEPNPIATDARRFGAYGQLRWEAGVHRVQRVPVTSKQGKIHTSTVAVSVIPSSDEISVDLPERDLSWAFFRASGAGGQHVNRTDSAVRLTHIPTGTVVTCQQERSQHVNKRIALETLRERLVNSKVKSQAESERSLRRCQIGHLDRSEKVRTYNYPQDRVTDHRLSRSWAGIFRFMRQTTGLSEAIEAFVQRDQSLRLHNLLSQAQSFNEGQSTA</sequence>
<dbReference type="FunFam" id="3.30.160.20:FF:000004">
    <property type="entry name" value="Peptide chain release factor 1"/>
    <property type="match status" value="1"/>
</dbReference>
<dbReference type="Gene3D" id="6.10.140.1950">
    <property type="match status" value="1"/>
</dbReference>
<dbReference type="Pfam" id="PF03462">
    <property type="entry name" value="PCRF"/>
    <property type="match status" value="1"/>
</dbReference>
<organism evidence="5 6">
    <name type="scientific">Opisthorchis viverrini</name>
    <name type="common">Southeast Asian liver fluke</name>
    <dbReference type="NCBI Taxonomy" id="6198"/>
    <lineage>
        <taxon>Eukaryota</taxon>
        <taxon>Metazoa</taxon>
        <taxon>Spiralia</taxon>
        <taxon>Lophotrochozoa</taxon>
        <taxon>Platyhelminthes</taxon>
        <taxon>Trematoda</taxon>
        <taxon>Digenea</taxon>
        <taxon>Opisthorchiida</taxon>
        <taxon>Opisthorchiata</taxon>
        <taxon>Opisthorchiidae</taxon>
        <taxon>Opisthorchis</taxon>
    </lineage>
</organism>
<evidence type="ECO:0000313" key="5">
    <source>
        <dbReference type="EMBL" id="OON17022.1"/>
    </source>
</evidence>
<evidence type="ECO:0000313" key="6">
    <source>
        <dbReference type="Proteomes" id="UP000243686"/>
    </source>
</evidence>
<proteinExistence type="inferred from homology"/>
<evidence type="ECO:0000259" key="4">
    <source>
        <dbReference type="PROSITE" id="PS00745"/>
    </source>
</evidence>
<evidence type="ECO:0000256" key="2">
    <source>
        <dbReference type="ARBA" id="ARBA00022481"/>
    </source>
</evidence>
<dbReference type="InterPro" id="IPR050057">
    <property type="entry name" value="Prokaryotic/Mito_RF"/>
</dbReference>
<keyword evidence="2" id="KW-0488">Methylation</keyword>
<protein>
    <submittedName>
        <fullName evidence="5">Peptidyl-tRNA hydrolase domain protein</fullName>
    </submittedName>
</protein>
<dbReference type="Gene3D" id="3.30.70.1660">
    <property type="match status" value="1"/>
</dbReference>
<dbReference type="SMART" id="SM00937">
    <property type="entry name" value="PCRF"/>
    <property type="match status" value="1"/>
</dbReference>
<name>A0A1S8WRB8_OPIVI</name>
<comment type="similarity">
    <text evidence="1">Belongs to the prokaryotic/mitochondrial release factor family.</text>
</comment>
<evidence type="ECO:0000256" key="3">
    <source>
        <dbReference type="ARBA" id="ARBA00022917"/>
    </source>
</evidence>
<gene>
    <name evidence="5" type="ORF">X801_07147</name>
</gene>
<dbReference type="GO" id="GO:0003747">
    <property type="term" value="F:translation release factor activity"/>
    <property type="evidence" value="ECO:0007669"/>
    <property type="project" value="InterPro"/>
</dbReference>
<dbReference type="SUPFAM" id="SSF75620">
    <property type="entry name" value="Release factor"/>
    <property type="match status" value="1"/>
</dbReference>
<dbReference type="GO" id="GO:0032981">
    <property type="term" value="P:mitochondrial respiratory chain complex I assembly"/>
    <property type="evidence" value="ECO:0007669"/>
    <property type="project" value="InterPro"/>
</dbReference>
<reference evidence="5 6" key="1">
    <citation type="submission" date="2015-03" db="EMBL/GenBank/DDBJ databases">
        <title>Draft genome of the nematode, Opisthorchis viverrini.</title>
        <authorList>
            <person name="Mitreva M."/>
        </authorList>
    </citation>
    <scope>NUCLEOTIDE SEQUENCE [LARGE SCALE GENOMIC DNA]</scope>
    <source>
        <strain evidence="5">Khon Kaen</strain>
    </source>
</reference>
<dbReference type="GO" id="GO:0005739">
    <property type="term" value="C:mitochondrion"/>
    <property type="evidence" value="ECO:0007669"/>
    <property type="project" value="GOC"/>
</dbReference>
<dbReference type="PANTHER" id="PTHR43804">
    <property type="entry name" value="LD18447P"/>
    <property type="match status" value="1"/>
</dbReference>